<gene>
    <name evidence="3" type="ORF">H9945_01225</name>
</gene>
<accession>A0A9D2S1X9</accession>
<comment type="subcellular location">
    <subcellularLocation>
        <location evidence="1">Virion</location>
    </subcellularLocation>
</comment>
<comment type="caution">
    <text evidence="3">The sequence shown here is derived from an EMBL/GenBank/DDBJ whole genome shotgun (WGS) entry which is preliminary data.</text>
</comment>
<protein>
    <submittedName>
        <fullName evidence="3">Phage major capsid protein</fullName>
    </submittedName>
</protein>
<evidence type="ECO:0000256" key="1">
    <source>
        <dbReference type="ARBA" id="ARBA00004328"/>
    </source>
</evidence>
<evidence type="ECO:0000313" key="3">
    <source>
        <dbReference type="EMBL" id="HJB41103.1"/>
    </source>
</evidence>
<dbReference type="InterPro" id="IPR024455">
    <property type="entry name" value="Phage_capsid"/>
</dbReference>
<dbReference type="InterPro" id="IPR054612">
    <property type="entry name" value="Phage_capsid-like_C"/>
</dbReference>
<dbReference type="SUPFAM" id="SSF56563">
    <property type="entry name" value="Major capsid protein gp5"/>
    <property type="match status" value="1"/>
</dbReference>
<evidence type="ECO:0000313" key="4">
    <source>
        <dbReference type="Proteomes" id="UP000886803"/>
    </source>
</evidence>
<evidence type="ECO:0000259" key="2">
    <source>
        <dbReference type="Pfam" id="PF05065"/>
    </source>
</evidence>
<organism evidence="3 4">
    <name type="scientific">Candidatus Gemmiger avicola</name>
    <dbReference type="NCBI Taxonomy" id="2838605"/>
    <lineage>
        <taxon>Bacteria</taxon>
        <taxon>Bacillati</taxon>
        <taxon>Bacillota</taxon>
        <taxon>Clostridia</taxon>
        <taxon>Eubacteriales</taxon>
        <taxon>Gemmiger</taxon>
    </lineage>
</organism>
<proteinExistence type="predicted"/>
<dbReference type="Proteomes" id="UP000886803">
    <property type="component" value="Unassembled WGS sequence"/>
</dbReference>
<sequence>MKKIEEMNAEELRSRAAEIRSAVNEDGADLEALDKEATEIAARLAKLDVEKRRREIAGKVADGDGVELRRFQTEKPQEPFTAASAEYRTAWLKNIARDARGNMLFGDMTDAERRAFTFLTTNTTPVVPKDIVNRIIELVRSEAPMLDDAEWTEFTRGFGVPRHKSIDAGDAAVVDEGEANTNDEQDTFDLLELVGVEIKKHAVMSKKMEIQSLEAFEAWLTRHIAERIRVAMEKQAIARLDNATYGMAAANKITGTLSDAEIRKAFGLLGVNGEKIVYANNATIWNNIAGLEGSDGAKLFIPDSMSDPKTAGRIYGSRVREDNNLADGVLYIIVRGQLLCNQFSPVEVIPQVEPKTLNRIYTGYSLFDAALENPTGAVKYTNQG</sequence>
<dbReference type="Pfam" id="PF05065">
    <property type="entry name" value="Phage_capsid"/>
    <property type="match status" value="1"/>
</dbReference>
<dbReference type="EMBL" id="DWYG01000013">
    <property type="protein sequence ID" value="HJB41103.1"/>
    <property type="molecule type" value="Genomic_DNA"/>
</dbReference>
<dbReference type="NCBIfam" id="TIGR01554">
    <property type="entry name" value="major_cap_HK97"/>
    <property type="match status" value="1"/>
</dbReference>
<name>A0A9D2S1X9_9FIRM</name>
<reference evidence="3" key="2">
    <citation type="submission" date="2021-04" db="EMBL/GenBank/DDBJ databases">
        <authorList>
            <person name="Gilroy R."/>
        </authorList>
    </citation>
    <scope>NUCLEOTIDE SEQUENCE</scope>
    <source>
        <strain evidence="3">ChiBcec8-13705</strain>
    </source>
</reference>
<reference evidence="3" key="1">
    <citation type="journal article" date="2021" name="PeerJ">
        <title>Extensive microbial diversity within the chicken gut microbiome revealed by metagenomics and culture.</title>
        <authorList>
            <person name="Gilroy R."/>
            <person name="Ravi A."/>
            <person name="Getino M."/>
            <person name="Pursley I."/>
            <person name="Horton D.L."/>
            <person name="Alikhan N.F."/>
            <person name="Baker D."/>
            <person name="Gharbi K."/>
            <person name="Hall N."/>
            <person name="Watson M."/>
            <person name="Adriaenssens E.M."/>
            <person name="Foster-Nyarko E."/>
            <person name="Jarju S."/>
            <person name="Secka A."/>
            <person name="Antonio M."/>
            <person name="Oren A."/>
            <person name="Chaudhuri R.R."/>
            <person name="La Ragione R."/>
            <person name="Hildebrand F."/>
            <person name="Pallen M.J."/>
        </authorList>
    </citation>
    <scope>NUCLEOTIDE SEQUENCE</scope>
    <source>
        <strain evidence="3">ChiBcec8-13705</strain>
    </source>
</reference>
<feature type="domain" description="Phage capsid-like C-terminal" evidence="2">
    <location>
        <begin position="126"/>
        <end position="327"/>
    </location>
</feature>
<dbReference type="AlphaFoldDB" id="A0A9D2S1X9"/>